<feature type="non-terminal residue" evidence="3">
    <location>
        <position position="1"/>
    </location>
</feature>
<evidence type="ECO:0000313" key="3">
    <source>
        <dbReference type="EMBL" id="CAF1679246.1"/>
    </source>
</evidence>
<sequence length="50" mass="5856">TGTQREEKIRINSEKLPSLIDSFEHPVQEGIYSRKQDKKYQQQSIVNGHD</sequence>
<evidence type="ECO:0000313" key="2">
    <source>
        <dbReference type="EMBL" id="CAF1592160.1"/>
    </source>
</evidence>
<gene>
    <name evidence="2" type="ORF">BJG266_LOCUS49740</name>
    <name evidence="3" type="ORF">QVE165_LOCUS66828</name>
</gene>
<name>A0A816GYY2_9BILA</name>
<dbReference type="Proteomes" id="UP000663832">
    <property type="component" value="Unassembled WGS sequence"/>
</dbReference>
<evidence type="ECO:0000256" key="1">
    <source>
        <dbReference type="SAM" id="MobiDB-lite"/>
    </source>
</evidence>
<dbReference type="Proteomes" id="UP000663877">
    <property type="component" value="Unassembled WGS sequence"/>
</dbReference>
<reference evidence="3" key="1">
    <citation type="submission" date="2021-02" db="EMBL/GenBank/DDBJ databases">
        <authorList>
            <person name="Nowell W R."/>
        </authorList>
    </citation>
    <scope>NUCLEOTIDE SEQUENCE</scope>
</reference>
<organism evidence="3 4">
    <name type="scientific">Adineta steineri</name>
    <dbReference type="NCBI Taxonomy" id="433720"/>
    <lineage>
        <taxon>Eukaryota</taxon>
        <taxon>Metazoa</taxon>
        <taxon>Spiralia</taxon>
        <taxon>Gnathifera</taxon>
        <taxon>Rotifera</taxon>
        <taxon>Eurotatoria</taxon>
        <taxon>Bdelloidea</taxon>
        <taxon>Adinetida</taxon>
        <taxon>Adinetidae</taxon>
        <taxon>Adineta</taxon>
    </lineage>
</organism>
<protein>
    <submittedName>
        <fullName evidence="3">Uncharacterized protein</fullName>
    </submittedName>
</protein>
<keyword evidence="4" id="KW-1185">Reference proteome</keyword>
<feature type="compositionally biased region" description="Basic and acidic residues" evidence="1">
    <location>
        <begin position="31"/>
        <end position="40"/>
    </location>
</feature>
<comment type="caution">
    <text evidence="3">The sequence shown here is derived from an EMBL/GenBank/DDBJ whole genome shotgun (WGS) entry which is preliminary data.</text>
</comment>
<dbReference type="EMBL" id="CAJNOM010008261">
    <property type="protein sequence ID" value="CAF1679246.1"/>
    <property type="molecule type" value="Genomic_DNA"/>
</dbReference>
<evidence type="ECO:0000313" key="4">
    <source>
        <dbReference type="Proteomes" id="UP000663832"/>
    </source>
</evidence>
<feature type="region of interest" description="Disordered" evidence="1">
    <location>
        <begin position="31"/>
        <end position="50"/>
    </location>
</feature>
<dbReference type="AlphaFoldDB" id="A0A816GYY2"/>
<proteinExistence type="predicted"/>
<dbReference type="EMBL" id="CAJNOI010007819">
    <property type="protein sequence ID" value="CAF1592160.1"/>
    <property type="molecule type" value="Genomic_DNA"/>
</dbReference>
<feature type="compositionally biased region" description="Polar residues" evidence="1">
    <location>
        <begin position="41"/>
        <end position="50"/>
    </location>
</feature>
<accession>A0A816GYY2</accession>